<name>A0A4C1XCV9_EUMVA</name>
<feature type="transmembrane region" description="Helical" evidence="1">
    <location>
        <begin position="18"/>
        <end position="38"/>
    </location>
</feature>
<dbReference type="Proteomes" id="UP000299102">
    <property type="component" value="Unassembled WGS sequence"/>
</dbReference>
<keyword evidence="1" id="KW-0812">Transmembrane</keyword>
<proteinExistence type="predicted"/>
<evidence type="ECO:0000313" key="3">
    <source>
        <dbReference type="Proteomes" id="UP000299102"/>
    </source>
</evidence>
<keyword evidence="1" id="KW-0472">Membrane</keyword>
<protein>
    <submittedName>
        <fullName evidence="2">Uncharacterized protein</fullName>
    </submittedName>
</protein>
<keyword evidence="1" id="KW-1133">Transmembrane helix</keyword>
<evidence type="ECO:0000256" key="1">
    <source>
        <dbReference type="SAM" id="Phobius"/>
    </source>
</evidence>
<dbReference type="EMBL" id="BGZK01000780">
    <property type="protein sequence ID" value="GBP60147.1"/>
    <property type="molecule type" value="Genomic_DNA"/>
</dbReference>
<comment type="caution">
    <text evidence="2">The sequence shown here is derived from an EMBL/GenBank/DDBJ whole genome shotgun (WGS) entry which is preliminary data.</text>
</comment>
<evidence type="ECO:0000313" key="2">
    <source>
        <dbReference type="EMBL" id="GBP60147.1"/>
    </source>
</evidence>
<gene>
    <name evidence="2" type="ORF">EVAR_41837_1</name>
</gene>
<accession>A0A4C1XCV9</accession>
<keyword evidence="3" id="KW-1185">Reference proteome</keyword>
<organism evidence="2 3">
    <name type="scientific">Eumeta variegata</name>
    <name type="common">Bagworm moth</name>
    <name type="synonym">Eumeta japonica</name>
    <dbReference type="NCBI Taxonomy" id="151549"/>
    <lineage>
        <taxon>Eukaryota</taxon>
        <taxon>Metazoa</taxon>
        <taxon>Ecdysozoa</taxon>
        <taxon>Arthropoda</taxon>
        <taxon>Hexapoda</taxon>
        <taxon>Insecta</taxon>
        <taxon>Pterygota</taxon>
        <taxon>Neoptera</taxon>
        <taxon>Endopterygota</taxon>
        <taxon>Lepidoptera</taxon>
        <taxon>Glossata</taxon>
        <taxon>Ditrysia</taxon>
        <taxon>Tineoidea</taxon>
        <taxon>Psychidae</taxon>
        <taxon>Oiketicinae</taxon>
        <taxon>Eumeta</taxon>
    </lineage>
</organism>
<dbReference type="AlphaFoldDB" id="A0A4C1XCV9"/>
<reference evidence="2 3" key="1">
    <citation type="journal article" date="2019" name="Commun. Biol.">
        <title>The bagworm genome reveals a unique fibroin gene that provides high tensile strength.</title>
        <authorList>
            <person name="Kono N."/>
            <person name="Nakamura H."/>
            <person name="Ohtoshi R."/>
            <person name="Tomita M."/>
            <person name="Numata K."/>
            <person name="Arakawa K."/>
        </authorList>
    </citation>
    <scope>NUCLEOTIDE SEQUENCE [LARGE SCALE GENOMIC DNA]</scope>
</reference>
<sequence length="98" mass="11432">MSYTFCYALAIPKIMTSVWLSFTFMPLFLTPSFILVTIPRNSHANDSRTEALWQGRRRIVYRNTLLDITDLMLERVEIMTREAVARTVPITLVDKHEP</sequence>